<evidence type="ECO:0000313" key="12">
    <source>
        <dbReference type="EMBL" id="TDH37846.1"/>
    </source>
</evidence>
<keyword evidence="8" id="KW-0067">ATP-binding</keyword>
<comment type="caution">
    <text evidence="12">The sequence shown here is derived from an EMBL/GenBank/DDBJ whole genome shotgun (WGS) entry which is preliminary data.</text>
</comment>
<dbReference type="Gene3D" id="3.30.200.20">
    <property type="entry name" value="Phosphorylase Kinase, domain 1"/>
    <property type="match status" value="1"/>
</dbReference>
<evidence type="ECO:0000256" key="10">
    <source>
        <dbReference type="ARBA" id="ARBA00032441"/>
    </source>
</evidence>
<gene>
    <name evidence="12" type="primary">tsaE</name>
    <name evidence="12" type="ORF">E2A64_01520</name>
</gene>
<evidence type="ECO:0000256" key="8">
    <source>
        <dbReference type="ARBA" id="ARBA00022840"/>
    </source>
</evidence>
<keyword evidence="5" id="KW-0819">tRNA processing</keyword>
<evidence type="ECO:0000256" key="6">
    <source>
        <dbReference type="ARBA" id="ARBA00022723"/>
    </source>
</evidence>
<evidence type="ECO:0000256" key="4">
    <source>
        <dbReference type="ARBA" id="ARBA00022490"/>
    </source>
</evidence>
<dbReference type="GO" id="GO:0016740">
    <property type="term" value="F:transferase activity"/>
    <property type="evidence" value="ECO:0007669"/>
    <property type="project" value="UniProtKB-KW"/>
</dbReference>
<dbReference type="GO" id="GO:0002949">
    <property type="term" value="P:tRNA threonylcarbamoyladenosine modification"/>
    <property type="evidence" value="ECO:0007669"/>
    <property type="project" value="InterPro"/>
</dbReference>
<keyword evidence="4" id="KW-0963">Cytoplasm</keyword>
<dbReference type="RefSeq" id="WP_133282683.1">
    <property type="nucleotide sequence ID" value="NZ_SMSI01000001.1"/>
</dbReference>
<keyword evidence="9" id="KW-0460">Magnesium</keyword>
<dbReference type="InterPro" id="IPR012180">
    <property type="entry name" value="Bifunc_ATPase/PTrfase"/>
</dbReference>
<proteinExistence type="inferred from homology"/>
<evidence type="ECO:0000256" key="9">
    <source>
        <dbReference type="ARBA" id="ARBA00022842"/>
    </source>
</evidence>
<evidence type="ECO:0000256" key="1">
    <source>
        <dbReference type="ARBA" id="ARBA00004496"/>
    </source>
</evidence>
<evidence type="ECO:0000256" key="7">
    <source>
        <dbReference type="ARBA" id="ARBA00022741"/>
    </source>
</evidence>
<dbReference type="InterPro" id="IPR011009">
    <property type="entry name" value="Kinase-like_dom_sf"/>
</dbReference>
<dbReference type="SUPFAM" id="SSF56112">
    <property type="entry name" value="Protein kinase-like (PK-like)"/>
    <property type="match status" value="1"/>
</dbReference>
<comment type="subcellular location">
    <subcellularLocation>
        <location evidence="1">Cytoplasm</location>
    </subcellularLocation>
</comment>
<dbReference type="InterPro" id="IPR003442">
    <property type="entry name" value="T6A_TsaE"/>
</dbReference>
<organism evidence="12 13">
    <name type="scientific">Pseudohoeflea suaedae</name>
    <dbReference type="NCBI Taxonomy" id="877384"/>
    <lineage>
        <taxon>Bacteria</taxon>
        <taxon>Pseudomonadati</taxon>
        <taxon>Pseudomonadota</taxon>
        <taxon>Alphaproteobacteria</taxon>
        <taxon>Hyphomicrobiales</taxon>
        <taxon>Rhizobiaceae</taxon>
        <taxon>Pseudohoeflea</taxon>
    </lineage>
</organism>
<dbReference type="PIRSF" id="PIRSF036599">
    <property type="entry name" value="AtpPhos"/>
    <property type="match status" value="1"/>
</dbReference>
<sequence>MSEYRTVIHLPDEAATLRLAEDIALALAPGDCLALSGDLGAGKSTLARGIIRAIAGDDRLEVPSPTFTLVQSYDLRVPVSHFDLYRLGSADELDELGLDEILETGAALVEWPERAEGTLPGDAISLFLTGGDEGRDIEISGTGPFLERFIRSRVARDFLDANGHEGVRRRFLLGDASARSYERIGDGSLILMNAPRRPDGPPVRDGLPYSQIAHLAEDVKPFVAIDRLLREWGFAAPRIPAADMAHGFLLVENLGSETPLDEKGEPVPERYVQAIDVLAALHAKGVPGPIMLPDGETYEIPPYDRRALGIEVELLTDWYLPYRTGSEVEGRIREDYLARWQGLFDALESAHKSLVLRDFHSPNIIWRPEETGIDRIGLIDFQDALIGPSAYDVASLVQDARVTVPEPLARMLLARYEEQRLMADGGFDPDAFRRSYAIMAAQRAAKILGIFVRLDRRDGKPAYLKHLPRIEAYMARSLEHPALEPLRSWFASAGIATADS</sequence>
<dbReference type="Proteomes" id="UP000295131">
    <property type="component" value="Unassembled WGS sequence"/>
</dbReference>
<protein>
    <recommendedName>
        <fullName evidence="3">tRNA threonylcarbamoyladenosine biosynthesis protein TsaE</fullName>
    </recommendedName>
    <alternativeName>
        <fullName evidence="10">t(6)A37 threonylcarbamoyladenosine biosynthesis protein TsaE</fullName>
    </alternativeName>
</protein>
<dbReference type="AlphaFoldDB" id="A0A4R5PLN0"/>
<comment type="similarity">
    <text evidence="2">Belongs to the TsaE family.</text>
</comment>
<dbReference type="InterPro" id="IPR002575">
    <property type="entry name" value="Aminoglycoside_PTrfase"/>
</dbReference>
<dbReference type="GO" id="GO:0005737">
    <property type="term" value="C:cytoplasm"/>
    <property type="evidence" value="ECO:0007669"/>
    <property type="project" value="UniProtKB-SubCell"/>
</dbReference>
<dbReference type="GO" id="GO:0046872">
    <property type="term" value="F:metal ion binding"/>
    <property type="evidence" value="ECO:0007669"/>
    <property type="project" value="UniProtKB-KW"/>
</dbReference>
<dbReference type="PANTHER" id="PTHR33540:SF2">
    <property type="entry name" value="TRNA THREONYLCARBAMOYLADENOSINE BIOSYNTHESIS PROTEIN TSAE"/>
    <property type="match status" value="1"/>
</dbReference>
<dbReference type="EMBL" id="SMSI01000001">
    <property type="protein sequence ID" value="TDH37846.1"/>
    <property type="molecule type" value="Genomic_DNA"/>
</dbReference>
<dbReference type="Gene3D" id="3.90.1200.10">
    <property type="match status" value="1"/>
</dbReference>
<dbReference type="SUPFAM" id="SSF52540">
    <property type="entry name" value="P-loop containing nucleoside triphosphate hydrolases"/>
    <property type="match status" value="1"/>
</dbReference>
<evidence type="ECO:0000313" key="13">
    <source>
        <dbReference type="Proteomes" id="UP000295131"/>
    </source>
</evidence>
<evidence type="ECO:0000256" key="3">
    <source>
        <dbReference type="ARBA" id="ARBA00019010"/>
    </source>
</evidence>
<accession>A0A4R5PLN0</accession>
<dbReference type="NCBIfam" id="TIGR00150">
    <property type="entry name" value="T6A_YjeE"/>
    <property type="match status" value="1"/>
</dbReference>
<dbReference type="InterPro" id="IPR027417">
    <property type="entry name" value="P-loop_NTPase"/>
</dbReference>
<keyword evidence="12" id="KW-0808">Transferase</keyword>
<name>A0A4R5PLN0_9HYPH</name>
<evidence type="ECO:0000259" key="11">
    <source>
        <dbReference type="Pfam" id="PF01636"/>
    </source>
</evidence>
<evidence type="ECO:0000256" key="2">
    <source>
        <dbReference type="ARBA" id="ARBA00007599"/>
    </source>
</evidence>
<keyword evidence="13" id="KW-1185">Reference proteome</keyword>
<evidence type="ECO:0000256" key="5">
    <source>
        <dbReference type="ARBA" id="ARBA00022694"/>
    </source>
</evidence>
<dbReference type="Pfam" id="PF01636">
    <property type="entry name" value="APH"/>
    <property type="match status" value="1"/>
</dbReference>
<dbReference type="PANTHER" id="PTHR33540">
    <property type="entry name" value="TRNA THREONYLCARBAMOYLADENOSINE BIOSYNTHESIS PROTEIN TSAE"/>
    <property type="match status" value="1"/>
</dbReference>
<reference evidence="12 13" key="1">
    <citation type="journal article" date="2013" name="Int. J. Syst. Evol. Microbiol.">
        <title>Hoeflea suaedae sp. nov., an endophytic bacterium isolated from the root of the halophyte Suaeda maritima.</title>
        <authorList>
            <person name="Chung E.J."/>
            <person name="Park J.A."/>
            <person name="Pramanik P."/>
            <person name="Bibi F."/>
            <person name="Jeon C.O."/>
            <person name="Chung Y.R."/>
        </authorList>
    </citation>
    <scope>NUCLEOTIDE SEQUENCE [LARGE SCALE GENOMIC DNA]</scope>
    <source>
        <strain evidence="12 13">YC6898</strain>
    </source>
</reference>
<dbReference type="GO" id="GO:0005524">
    <property type="term" value="F:ATP binding"/>
    <property type="evidence" value="ECO:0007669"/>
    <property type="project" value="UniProtKB-KW"/>
</dbReference>
<keyword evidence="7" id="KW-0547">Nucleotide-binding</keyword>
<dbReference type="Gene3D" id="3.40.50.300">
    <property type="entry name" value="P-loop containing nucleotide triphosphate hydrolases"/>
    <property type="match status" value="1"/>
</dbReference>
<feature type="domain" description="Aminoglycoside phosphotransferase" evidence="11">
    <location>
        <begin position="170"/>
        <end position="420"/>
    </location>
</feature>
<dbReference type="OrthoDB" id="9809275at2"/>
<dbReference type="Pfam" id="PF02367">
    <property type="entry name" value="TsaE"/>
    <property type="match status" value="1"/>
</dbReference>
<keyword evidence="6" id="KW-0479">Metal-binding</keyword>